<name>A0ABN3H460_9ACTN</name>
<dbReference type="Proteomes" id="UP001501170">
    <property type="component" value="Unassembled WGS sequence"/>
</dbReference>
<dbReference type="InterPro" id="IPR012545">
    <property type="entry name" value="DUF1697"/>
</dbReference>
<sequence length="181" mass="19175">MAAGRIVLIRAVNVGGAKLPMARLREIATALGADDVSTYIASGNLLCTPPGDPDDFDRALEQAISDEFGYFREVIGRTPDELSRALADYPFGDPPHGHIYFLTGVPDPDAAVEFCARDFGNGERLRVIGRDLHIDYPAPTGVGRSKLTPAGIAKGLGVTGTGRNLRTTAKLIALAREGSAQ</sequence>
<gene>
    <name evidence="1" type="ORF">GCM10009855_04860</name>
</gene>
<dbReference type="EMBL" id="BAAARB010000002">
    <property type="protein sequence ID" value="GAA2368603.1"/>
    <property type="molecule type" value="Genomic_DNA"/>
</dbReference>
<accession>A0ABN3H460</accession>
<organism evidence="1 2">
    <name type="scientific">Gordonia cholesterolivorans</name>
    <dbReference type="NCBI Taxonomy" id="559625"/>
    <lineage>
        <taxon>Bacteria</taxon>
        <taxon>Bacillati</taxon>
        <taxon>Actinomycetota</taxon>
        <taxon>Actinomycetes</taxon>
        <taxon>Mycobacteriales</taxon>
        <taxon>Gordoniaceae</taxon>
        <taxon>Gordonia</taxon>
    </lineage>
</organism>
<dbReference type="Pfam" id="PF08002">
    <property type="entry name" value="DUF1697"/>
    <property type="match status" value="1"/>
</dbReference>
<dbReference type="SUPFAM" id="SSF160379">
    <property type="entry name" value="SP0830-like"/>
    <property type="match status" value="1"/>
</dbReference>
<dbReference type="PANTHER" id="PTHR36439:SF1">
    <property type="entry name" value="DUF1697 DOMAIN-CONTAINING PROTEIN"/>
    <property type="match status" value="1"/>
</dbReference>
<evidence type="ECO:0000313" key="1">
    <source>
        <dbReference type="EMBL" id="GAA2368603.1"/>
    </source>
</evidence>
<dbReference type="RefSeq" id="WP_006896900.1">
    <property type="nucleotide sequence ID" value="NZ_BAAARB010000002.1"/>
</dbReference>
<protein>
    <submittedName>
        <fullName evidence="1">DUF1697 domain-containing protein</fullName>
    </submittedName>
</protein>
<reference evidence="1 2" key="1">
    <citation type="journal article" date="2019" name="Int. J. Syst. Evol. Microbiol.">
        <title>The Global Catalogue of Microorganisms (GCM) 10K type strain sequencing project: providing services to taxonomists for standard genome sequencing and annotation.</title>
        <authorList>
            <consortium name="The Broad Institute Genomics Platform"/>
            <consortium name="The Broad Institute Genome Sequencing Center for Infectious Disease"/>
            <person name="Wu L."/>
            <person name="Ma J."/>
        </authorList>
    </citation>
    <scope>NUCLEOTIDE SEQUENCE [LARGE SCALE GENOMIC DNA]</scope>
    <source>
        <strain evidence="1 2">JCM 16227</strain>
    </source>
</reference>
<dbReference type="Gene3D" id="3.30.70.1280">
    <property type="entry name" value="SP0830-like domains"/>
    <property type="match status" value="1"/>
</dbReference>
<evidence type="ECO:0000313" key="2">
    <source>
        <dbReference type="Proteomes" id="UP001501170"/>
    </source>
</evidence>
<keyword evidence="2" id="KW-1185">Reference proteome</keyword>
<proteinExistence type="predicted"/>
<dbReference type="PANTHER" id="PTHR36439">
    <property type="entry name" value="BLL4334 PROTEIN"/>
    <property type="match status" value="1"/>
</dbReference>
<dbReference type="PIRSF" id="PIRSF008502">
    <property type="entry name" value="UCP008502"/>
    <property type="match status" value="1"/>
</dbReference>
<comment type="caution">
    <text evidence="1">The sequence shown here is derived from an EMBL/GenBank/DDBJ whole genome shotgun (WGS) entry which is preliminary data.</text>
</comment>